<accession>A0A4R4QAS4</accession>
<dbReference type="Proteomes" id="UP000295075">
    <property type="component" value="Unassembled WGS sequence"/>
</dbReference>
<dbReference type="InterPro" id="IPR002477">
    <property type="entry name" value="Peptidoglycan-bd-like"/>
</dbReference>
<feature type="signal peptide" evidence="1">
    <location>
        <begin position="1"/>
        <end position="32"/>
    </location>
</feature>
<dbReference type="Pfam" id="PF01471">
    <property type="entry name" value="PG_binding_1"/>
    <property type="match status" value="1"/>
</dbReference>
<dbReference type="SUPFAM" id="SSF47090">
    <property type="entry name" value="PGBD-like"/>
    <property type="match status" value="1"/>
</dbReference>
<gene>
    <name evidence="3" type="ORF">E1261_08415</name>
</gene>
<name>A0A4R4QAS4_9ACTN</name>
<dbReference type="AlphaFoldDB" id="A0A4R4QAS4"/>
<sequence length="186" mass="20200">MNIRSTRIRFAAGVVSAVAVGALALSASPASAAQSDNFVRGYDTYVGDWGDEGPMAFGFQEHNESNAVCLWQKILWAEGAQEKDGTKFDAADVDGEFGANTDHATRNLQARWKLTVDGEVGGGTFGRADNELKKTGGSEARGQKLEMTYYGDHGSFSVVRNTEGKYSFRDGDNVWRIAGYDYRTCS</sequence>
<evidence type="ECO:0000259" key="2">
    <source>
        <dbReference type="Pfam" id="PF01471"/>
    </source>
</evidence>
<dbReference type="EMBL" id="SMKA01000022">
    <property type="protein sequence ID" value="TDC32501.1"/>
    <property type="molecule type" value="Genomic_DNA"/>
</dbReference>
<dbReference type="OrthoDB" id="5244994at2"/>
<evidence type="ECO:0000313" key="3">
    <source>
        <dbReference type="EMBL" id="TDC32501.1"/>
    </source>
</evidence>
<comment type="caution">
    <text evidence="3">The sequence shown here is derived from an EMBL/GenBank/DDBJ whole genome shotgun (WGS) entry which is preliminary data.</text>
</comment>
<organism evidence="3 4">
    <name type="scientific">Kribbella albertanoniae</name>
    <dbReference type="NCBI Taxonomy" id="1266829"/>
    <lineage>
        <taxon>Bacteria</taxon>
        <taxon>Bacillati</taxon>
        <taxon>Actinomycetota</taxon>
        <taxon>Actinomycetes</taxon>
        <taxon>Propionibacteriales</taxon>
        <taxon>Kribbellaceae</taxon>
        <taxon>Kribbella</taxon>
    </lineage>
</organism>
<proteinExistence type="predicted"/>
<dbReference type="InterPro" id="IPR036365">
    <property type="entry name" value="PGBD-like_sf"/>
</dbReference>
<protein>
    <submittedName>
        <fullName evidence="3">Peptidoglycan-binding protein</fullName>
    </submittedName>
</protein>
<keyword evidence="4" id="KW-1185">Reference proteome</keyword>
<evidence type="ECO:0000313" key="4">
    <source>
        <dbReference type="Proteomes" id="UP000295075"/>
    </source>
</evidence>
<reference evidence="3 4" key="1">
    <citation type="submission" date="2019-03" db="EMBL/GenBank/DDBJ databases">
        <title>Draft genome sequences of novel Actinobacteria.</title>
        <authorList>
            <person name="Sahin N."/>
            <person name="Ay H."/>
            <person name="Saygin H."/>
        </authorList>
    </citation>
    <scope>NUCLEOTIDE SEQUENCE [LARGE SCALE GENOMIC DNA]</scope>
    <source>
        <strain evidence="3 4">JCM 30547</strain>
    </source>
</reference>
<dbReference type="Gene3D" id="1.10.101.10">
    <property type="entry name" value="PGBD-like superfamily/PGBD"/>
    <property type="match status" value="1"/>
</dbReference>
<dbReference type="RefSeq" id="WP_132404486.1">
    <property type="nucleotide sequence ID" value="NZ_SMKA01000022.1"/>
</dbReference>
<keyword evidence="1" id="KW-0732">Signal</keyword>
<dbReference type="InterPro" id="IPR036366">
    <property type="entry name" value="PGBDSf"/>
</dbReference>
<evidence type="ECO:0000256" key="1">
    <source>
        <dbReference type="SAM" id="SignalP"/>
    </source>
</evidence>
<feature type="chain" id="PRO_5020299781" evidence="1">
    <location>
        <begin position="33"/>
        <end position="186"/>
    </location>
</feature>
<feature type="domain" description="Peptidoglycan binding-like" evidence="2">
    <location>
        <begin position="88"/>
        <end position="125"/>
    </location>
</feature>